<gene>
    <name evidence="2" type="ORF">CR513_60346</name>
</gene>
<accession>A0A371E5W3</accession>
<sequence length="222" mass="25632">MFVSSSSLEMSTFPFLSSLEREPKSSDYRQWVDEEVLSQVSSYPSSLILHYVREVLVRGEVHKPLPGQVCHTPFCGEKDFIYMYEPMLCLLGVTFPFHHFEAEVLWALGLAPSQLHPNGWTVIQAFRLICRFFGVVPTVSLLLYFYQSDTPVLASWVRLIPKSGRDLFTEYEIPSSTFRPWFFKVSAAERRLFTTTARSFPLYWQNVPSVDKVPVLSQEDQT</sequence>
<protein>
    <recommendedName>
        <fullName evidence="1">Transposase (putative) gypsy type domain-containing protein</fullName>
    </recommendedName>
</protein>
<feature type="domain" description="Transposase (putative) gypsy type" evidence="1">
    <location>
        <begin position="90"/>
        <end position="147"/>
    </location>
</feature>
<evidence type="ECO:0000313" key="2">
    <source>
        <dbReference type="EMBL" id="RDX61429.1"/>
    </source>
</evidence>
<comment type="caution">
    <text evidence="2">The sequence shown here is derived from an EMBL/GenBank/DDBJ whole genome shotgun (WGS) entry which is preliminary data.</text>
</comment>
<keyword evidence="3" id="KW-1185">Reference proteome</keyword>
<dbReference type="EMBL" id="QJKJ01016153">
    <property type="protein sequence ID" value="RDX61429.1"/>
    <property type="molecule type" value="Genomic_DNA"/>
</dbReference>
<organism evidence="2 3">
    <name type="scientific">Mucuna pruriens</name>
    <name type="common">Velvet bean</name>
    <name type="synonym">Dolichos pruriens</name>
    <dbReference type="NCBI Taxonomy" id="157652"/>
    <lineage>
        <taxon>Eukaryota</taxon>
        <taxon>Viridiplantae</taxon>
        <taxon>Streptophyta</taxon>
        <taxon>Embryophyta</taxon>
        <taxon>Tracheophyta</taxon>
        <taxon>Spermatophyta</taxon>
        <taxon>Magnoliopsida</taxon>
        <taxon>eudicotyledons</taxon>
        <taxon>Gunneridae</taxon>
        <taxon>Pentapetalae</taxon>
        <taxon>rosids</taxon>
        <taxon>fabids</taxon>
        <taxon>Fabales</taxon>
        <taxon>Fabaceae</taxon>
        <taxon>Papilionoideae</taxon>
        <taxon>50 kb inversion clade</taxon>
        <taxon>NPAAA clade</taxon>
        <taxon>indigoferoid/millettioid clade</taxon>
        <taxon>Phaseoleae</taxon>
        <taxon>Mucuna</taxon>
    </lineage>
</organism>
<feature type="non-terminal residue" evidence="2">
    <location>
        <position position="1"/>
    </location>
</feature>
<dbReference type="InterPro" id="IPR007321">
    <property type="entry name" value="Transposase_28"/>
</dbReference>
<dbReference type="AlphaFoldDB" id="A0A371E5W3"/>
<dbReference type="OrthoDB" id="671678at2759"/>
<dbReference type="Pfam" id="PF04195">
    <property type="entry name" value="Transposase_28"/>
    <property type="match status" value="1"/>
</dbReference>
<evidence type="ECO:0000259" key="1">
    <source>
        <dbReference type="Pfam" id="PF04195"/>
    </source>
</evidence>
<dbReference type="Proteomes" id="UP000257109">
    <property type="component" value="Unassembled WGS sequence"/>
</dbReference>
<proteinExistence type="predicted"/>
<evidence type="ECO:0000313" key="3">
    <source>
        <dbReference type="Proteomes" id="UP000257109"/>
    </source>
</evidence>
<reference evidence="2" key="1">
    <citation type="submission" date="2018-05" db="EMBL/GenBank/DDBJ databases">
        <title>Draft genome of Mucuna pruriens seed.</title>
        <authorList>
            <person name="Nnadi N.E."/>
            <person name="Vos R."/>
            <person name="Hasami M.H."/>
            <person name="Devisetty U.K."/>
            <person name="Aguiy J.C."/>
        </authorList>
    </citation>
    <scope>NUCLEOTIDE SEQUENCE [LARGE SCALE GENOMIC DNA]</scope>
    <source>
        <strain evidence="2">JCA_2017</strain>
    </source>
</reference>
<name>A0A371E5W3_MUCPR</name>